<comment type="caution">
    <text evidence="1">The sequence shown here is derived from an EMBL/GenBank/DDBJ whole genome shotgun (WGS) entry which is preliminary data.</text>
</comment>
<protein>
    <submittedName>
        <fullName evidence="1">Uncharacterized protein DUF3145</fullName>
    </submittedName>
</protein>
<organism evidence="1 2">
    <name type="scientific">Agromyces ramosus</name>
    <dbReference type="NCBI Taxonomy" id="33879"/>
    <lineage>
        <taxon>Bacteria</taxon>
        <taxon>Bacillati</taxon>
        <taxon>Actinomycetota</taxon>
        <taxon>Actinomycetes</taxon>
        <taxon>Micrococcales</taxon>
        <taxon>Microbacteriaceae</taxon>
        <taxon>Agromyces</taxon>
    </lineage>
</organism>
<dbReference type="Proteomes" id="UP000293289">
    <property type="component" value="Unassembled WGS sequence"/>
</dbReference>
<accession>A0A4Q7MEA3</accession>
<evidence type="ECO:0000313" key="1">
    <source>
        <dbReference type="EMBL" id="RZS66394.1"/>
    </source>
</evidence>
<keyword evidence="2" id="KW-1185">Reference proteome</keyword>
<sequence>MAEKVTRAVRAARGVLFVHSSPRALCPHVEWAAGGALGGAVNFDWVEQPVSRGLMRAEFYWEGEAGSGAKLASALRGWEQLRFEVTEDPTPGTDGARWMHTPELGVFYVQTDTAGNAVIPEDRIRYAMEVAGNDALELHRELRLALGQAWDDELEPFRHASDFAPVVWLHQVG</sequence>
<dbReference type="RefSeq" id="WP_130352990.1">
    <property type="nucleotide sequence ID" value="NZ_SGWY01000002.1"/>
</dbReference>
<dbReference type="InterPro" id="IPR021491">
    <property type="entry name" value="DUF3145"/>
</dbReference>
<name>A0A4Q7MEA3_9MICO</name>
<dbReference type="AlphaFoldDB" id="A0A4Q7MEA3"/>
<dbReference type="EMBL" id="SGWY01000002">
    <property type="protein sequence ID" value="RZS66394.1"/>
    <property type="molecule type" value="Genomic_DNA"/>
</dbReference>
<gene>
    <name evidence="1" type="ORF">EV187_2118</name>
</gene>
<dbReference type="Pfam" id="PF11343">
    <property type="entry name" value="DUF3145"/>
    <property type="match status" value="1"/>
</dbReference>
<reference evidence="1 2" key="1">
    <citation type="submission" date="2019-02" db="EMBL/GenBank/DDBJ databases">
        <title>Genomic Encyclopedia of Type Strains, Phase IV (KMG-IV): sequencing the most valuable type-strain genomes for metagenomic binning, comparative biology and taxonomic classification.</title>
        <authorList>
            <person name="Goeker M."/>
        </authorList>
    </citation>
    <scope>NUCLEOTIDE SEQUENCE [LARGE SCALE GENOMIC DNA]</scope>
    <source>
        <strain evidence="1 2">DSM 43045</strain>
    </source>
</reference>
<dbReference type="OrthoDB" id="3210860at2"/>
<proteinExistence type="predicted"/>
<evidence type="ECO:0000313" key="2">
    <source>
        <dbReference type="Proteomes" id="UP000293289"/>
    </source>
</evidence>